<feature type="compositionally biased region" description="Acidic residues" evidence="1">
    <location>
        <begin position="56"/>
        <end position="76"/>
    </location>
</feature>
<feature type="compositionally biased region" description="Polar residues" evidence="1">
    <location>
        <begin position="557"/>
        <end position="570"/>
    </location>
</feature>
<feature type="compositionally biased region" description="Low complexity" evidence="1">
    <location>
        <begin position="650"/>
        <end position="672"/>
    </location>
</feature>
<sequence length="819" mass="88765">MVLTRANRGASDQPADSGRSARLARRRGGSNDNMERELPARTRAKGKQVAVPSSDPGDDEEDDEEEDEGAGSEEEEIAKGESIARFNAPRGNLVKSISPPPQSESDIASIIGSQSVSGVQRFANPYGATAQYTRHSSVPGPFGSSAPLFGRGGLPRSPVREDDEEDAPDEGRGTQGSNHTTSRDETAELRENALDPLWSTTNDLAKYLLEPKPDKKIWNQLLKIQRQNWASMQSLFTNRDNEFLIDLPDVLSALPEKLQSRGRVILAATNATSLQNELIKTVQGTGDLLDICARVFERLDQDFPAPFLISIPDDPYELITNEVIELTLDIRVQKFIAQLRDLTDQPVSPANIASDLFCAVDEGVDGEEALRHGPYQPVCGGVESVLVSQRARSIAQLIEEKTVEGAIHMLEDAFPFMTEDGTGLSVELMQWTADIIGQAQDFLREPAIGSTIRSSSPSESLASSSQREFVRKDVHENIMSKTVVQHLAMLRRQAPQSTASTSAPQPAPASQPPLSSPGDLSADGDDILAIARGKPPPSSAATAAAGPSTAAPRSSGFTPVNGTKRPSATQDPEDPFENDTRSPDPSRRAQLDLDRQNMPPPSSRPQKRQRLPSHPQPQPSSSASSSSSRPPPPLSSTANANEAPAPPSPNGSSSGTAPPPSSAASTSLLSGEMSFSQIRESNRLPPSRAAGAPQRQPWSDADTRRLIRLIEVHECKWAVIARRQDPEHRRGRQPDPGPEDTEDCVFEIRRDQQAIRDKARNLKVDLLKADFALYPGFNGIALGKKERAALIARGKNPDRREEDTTPDGVVHNTTFIPDE</sequence>
<evidence type="ECO:0000313" key="3">
    <source>
        <dbReference type="Proteomes" id="UP001281614"/>
    </source>
</evidence>
<feature type="compositionally biased region" description="Low complexity" evidence="1">
    <location>
        <begin position="619"/>
        <end position="628"/>
    </location>
</feature>
<feature type="compositionally biased region" description="Low complexity" evidence="1">
    <location>
        <begin position="539"/>
        <end position="556"/>
    </location>
</feature>
<feature type="compositionally biased region" description="Low complexity" evidence="1">
    <location>
        <begin position="493"/>
        <end position="504"/>
    </location>
</feature>
<feature type="region of interest" description="Disordered" evidence="1">
    <location>
        <begin position="137"/>
        <end position="187"/>
    </location>
</feature>
<organism evidence="2 3">
    <name type="scientific">Colletotrichum kahawae</name>
    <name type="common">Coffee berry disease fungus</name>
    <dbReference type="NCBI Taxonomy" id="34407"/>
    <lineage>
        <taxon>Eukaryota</taxon>
        <taxon>Fungi</taxon>
        <taxon>Dikarya</taxon>
        <taxon>Ascomycota</taxon>
        <taxon>Pezizomycotina</taxon>
        <taxon>Sordariomycetes</taxon>
        <taxon>Hypocreomycetidae</taxon>
        <taxon>Glomerellales</taxon>
        <taxon>Glomerellaceae</taxon>
        <taxon>Colletotrichum</taxon>
        <taxon>Colletotrichum gloeosporioides species complex</taxon>
    </lineage>
</organism>
<proteinExistence type="predicted"/>
<gene>
    <name evidence="2" type="ORF">CKAH01_07373</name>
</gene>
<evidence type="ECO:0000313" key="2">
    <source>
        <dbReference type="EMBL" id="KAK2738683.1"/>
    </source>
</evidence>
<feature type="compositionally biased region" description="Pro residues" evidence="1">
    <location>
        <begin position="505"/>
        <end position="515"/>
    </location>
</feature>
<keyword evidence="3" id="KW-1185">Reference proteome</keyword>
<reference evidence="2" key="1">
    <citation type="submission" date="2023-02" db="EMBL/GenBank/DDBJ databases">
        <title>Colletotrichum kahawae CIFC_Que2 genome sequencing and assembly.</title>
        <authorList>
            <person name="Baroncelli R."/>
        </authorList>
    </citation>
    <scope>NUCLEOTIDE SEQUENCE</scope>
    <source>
        <strain evidence="2">CIFC_Que2</strain>
    </source>
</reference>
<dbReference type="Proteomes" id="UP001281614">
    <property type="component" value="Unassembled WGS sequence"/>
</dbReference>
<evidence type="ECO:0000256" key="1">
    <source>
        <dbReference type="SAM" id="MobiDB-lite"/>
    </source>
</evidence>
<feature type="region of interest" description="Disordered" evidence="1">
    <location>
        <begin position="1"/>
        <end position="110"/>
    </location>
</feature>
<feature type="compositionally biased region" description="Basic and acidic residues" evidence="1">
    <location>
        <begin position="578"/>
        <end position="595"/>
    </location>
</feature>
<comment type="caution">
    <text evidence="2">The sequence shown here is derived from an EMBL/GenBank/DDBJ whole genome shotgun (WGS) entry which is preliminary data.</text>
</comment>
<protein>
    <submittedName>
        <fullName evidence="2">Myb dna-binding domain protein</fullName>
    </submittedName>
</protein>
<name>A0AAE0D221_COLKA</name>
<keyword evidence="2" id="KW-0238">DNA-binding</keyword>
<feature type="region of interest" description="Disordered" evidence="1">
    <location>
        <begin position="493"/>
        <end position="699"/>
    </location>
</feature>
<dbReference type="GO" id="GO:0003677">
    <property type="term" value="F:DNA binding"/>
    <property type="evidence" value="ECO:0007669"/>
    <property type="project" value="UniProtKB-KW"/>
</dbReference>
<dbReference type="EMBL" id="VYYT01000378">
    <property type="protein sequence ID" value="KAK2738683.1"/>
    <property type="molecule type" value="Genomic_DNA"/>
</dbReference>
<feature type="region of interest" description="Disordered" evidence="1">
    <location>
        <begin position="794"/>
        <end position="819"/>
    </location>
</feature>
<accession>A0AAE0D221</accession>
<dbReference type="AlphaFoldDB" id="A0AAE0D221"/>